<dbReference type="EMBL" id="JBHSHD010000017">
    <property type="protein sequence ID" value="MFC4822543.1"/>
    <property type="molecule type" value="Genomic_DNA"/>
</dbReference>
<proteinExistence type="predicted"/>
<evidence type="ECO:0000256" key="1">
    <source>
        <dbReference type="SAM" id="MobiDB-lite"/>
    </source>
</evidence>
<dbReference type="Pfam" id="PF02738">
    <property type="entry name" value="MoCoBD_1"/>
    <property type="match status" value="1"/>
</dbReference>
<dbReference type="RefSeq" id="WP_380022885.1">
    <property type="nucleotide sequence ID" value="NZ_JBHSHD010000017.1"/>
</dbReference>
<dbReference type="PANTHER" id="PTHR47495:SF3">
    <property type="entry name" value="BLR6219 PROTEIN"/>
    <property type="match status" value="1"/>
</dbReference>
<dbReference type="InterPro" id="IPR012368">
    <property type="entry name" value="OxRdtase_Mopterin-bd_su_IorB"/>
</dbReference>
<evidence type="ECO:0000313" key="3">
    <source>
        <dbReference type="EMBL" id="MFC4822543.1"/>
    </source>
</evidence>
<evidence type="ECO:0000313" key="4">
    <source>
        <dbReference type="Proteomes" id="UP001595886"/>
    </source>
</evidence>
<dbReference type="InterPro" id="IPR052516">
    <property type="entry name" value="N-heterocyclic_Hydroxylase"/>
</dbReference>
<dbReference type="InterPro" id="IPR046867">
    <property type="entry name" value="AldOxase/xan_DH_MoCoBD2"/>
</dbReference>
<dbReference type="Gene3D" id="3.90.1170.50">
    <property type="entry name" value="Aldehyde oxidase/xanthine dehydrogenase, a/b hammerhead"/>
    <property type="match status" value="1"/>
</dbReference>
<comment type="caution">
    <text evidence="3">The sequence shown here is derived from an EMBL/GenBank/DDBJ whole genome shotgun (WGS) entry which is preliminary data.</text>
</comment>
<gene>
    <name evidence="3" type="ORF">ACFO6Q_19645</name>
</gene>
<sequence length="754" mass="80925">MTARDPAAVDAGRRRFLSISLAAGGALLIGVRLAHGQELPPELLGDDLTAIGPFIRVERDNRVVIGARGCEIGQGVITSLPMLIAEELDVDWAQVRVVQLPYGYVDTDKGPSSRYGEQGAGGSTSIPQGWKDLRQAGATARWLLLQAAAAEWKLAADSLRTEAGQVIAPDGRKLSYGALARSAAGLTPPDQPVPLKSPEQYRIIGHPTRTADGRAIVTGQSRFGIDEYAANALVAVIARCPHLDGTLVSFDDSETRKVAGVRDVVPIPGPKPDAPFDGVLAAGVAVLADHTWAALKGREALKLVWKEGPWTKESTGALAARANELLDKDENGAEVRTDGDFAKARKQARQVIEARYEMPFLAHATMEPPGALIEIKQDRARLVASLQDPEGASELIARLTGLARKDIEVRMTRAGGGFGRRLKNDFVAEAVLIAKAAGRPVKLMWTREDDLQHDFYRPFGVHAMAAAIDRKKRVTGWSHRCAATPRDYRSGAAANRPVWNGCIGPDDFPAGMVANLDKRFFAIESGMPRGAWRAPLHTFQAFAMQCFIDEIAVVTKQDALKLQLELIGEPRQLPYQGHGGPVLDTGRLANVLRLAAEKIGWGVARTDGHGLGIACHYTFGGYAAHGFEVSVEGDQLRIHRAVCVADIGRVINPLGAQAQLMGGTLDAVSAALHLAITVKEGQVLQKNFPDYPLLRMAQAPRDVEVVLVESTADPSGAGEIGVPSAAPALANAVYAATTVRVRRLPLMPELMRML</sequence>
<evidence type="ECO:0000259" key="2">
    <source>
        <dbReference type="SMART" id="SM01008"/>
    </source>
</evidence>
<dbReference type="Gene3D" id="3.30.365.10">
    <property type="entry name" value="Aldehyde oxidase/xanthine dehydrogenase, molybdopterin binding domain"/>
    <property type="match status" value="4"/>
</dbReference>
<dbReference type="SUPFAM" id="SSF56003">
    <property type="entry name" value="Molybdenum cofactor-binding domain"/>
    <property type="match status" value="2"/>
</dbReference>
<dbReference type="Pfam" id="PF20256">
    <property type="entry name" value="MoCoBD_2"/>
    <property type="match status" value="2"/>
</dbReference>
<dbReference type="InterPro" id="IPR000674">
    <property type="entry name" value="Ald_Oxase/Xan_DH_a/b"/>
</dbReference>
<protein>
    <submittedName>
        <fullName evidence="3">Molybdopterin cofactor-binding domain-containing protein</fullName>
    </submittedName>
</protein>
<organism evidence="3 4">
    <name type="scientific">Dokdonella ginsengisoli</name>
    <dbReference type="NCBI Taxonomy" id="363846"/>
    <lineage>
        <taxon>Bacteria</taxon>
        <taxon>Pseudomonadati</taxon>
        <taxon>Pseudomonadota</taxon>
        <taxon>Gammaproteobacteria</taxon>
        <taxon>Lysobacterales</taxon>
        <taxon>Rhodanobacteraceae</taxon>
        <taxon>Dokdonella</taxon>
    </lineage>
</organism>
<dbReference type="Proteomes" id="UP001595886">
    <property type="component" value="Unassembled WGS sequence"/>
</dbReference>
<dbReference type="PANTHER" id="PTHR47495">
    <property type="entry name" value="ALDEHYDE DEHYDROGENASE"/>
    <property type="match status" value="1"/>
</dbReference>
<accession>A0ABV9QYV2</accession>
<name>A0ABV9QYV2_9GAMM</name>
<dbReference type="InterPro" id="IPR008274">
    <property type="entry name" value="AldOxase/xan_DH_MoCoBD1"/>
</dbReference>
<dbReference type="SMART" id="SM01008">
    <property type="entry name" value="Ald_Xan_dh_C"/>
    <property type="match status" value="1"/>
</dbReference>
<feature type="domain" description="Aldehyde oxidase/xanthine dehydrogenase a/b hammerhead" evidence="2">
    <location>
        <begin position="218"/>
        <end position="309"/>
    </location>
</feature>
<reference evidence="4" key="1">
    <citation type="journal article" date="2019" name="Int. J. Syst. Evol. Microbiol.">
        <title>The Global Catalogue of Microorganisms (GCM) 10K type strain sequencing project: providing services to taxonomists for standard genome sequencing and annotation.</title>
        <authorList>
            <consortium name="The Broad Institute Genomics Platform"/>
            <consortium name="The Broad Institute Genome Sequencing Center for Infectious Disease"/>
            <person name="Wu L."/>
            <person name="Ma J."/>
        </authorList>
    </citation>
    <scope>NUCLEOTIDE SEQUENCE [LARGE SCALE GENOMIC DNA]</scope>
    <source>
        <strain evidence="4">CCUG 30340</strain>
    </source>
</reference>
<feature type="region of interest" description="Disordered" evidence="1">
    <location>
        <begin position="109"/>
        <end position="128"/>
    </location>
</feature>
<keyword evidence="4" id="KW-1185">Reference proteome</keyword>
<dbReference type="PIRSF" id="PIRSF036389">
    <property type="entry name" value="IOR_B"/>
    <property type="match status" value="1"/>
</dbReference>
<dbReference type="InterPro" id="IPR037165">
    <property type="entry name" value="AldOxase/xan_DH_Mopterin-bd_sf"/>
</dbReference>